<proteinExistence type="predicted"/>
<feature type="transmembrane region" description="Helical" evidence="1">
    <location>
        <begin position="208"/>
        <end position="227"/>
    </location>
</feature>
<evidence type="ECO:0000256" key="1">
    <source>
        <dbReference type="SAM" id="Phobius"/>
    </source>
</evidence>
<accession>A0ABR7UZH5</accession>
<dbReference type="InterPro" id="IPR036102">
    <property type="entry name" value="OsmC/Ohrsf"/>
</dbReference>
<dbReference type="InterPro" id="IPR004675">
    <property type="entry name" value="AhpD_core"/>
</dbReference>
<evidence type="ECO:0000259" key="2">
    <source>
        <dbReference type="Pfam" id="PF02627"/>
    </source>
</evidence>
<sequence>MESKELKAKLFTTSNFYNHLKIMVASFSDLRKSRKNGNINKAFSEKIMLAVTQVNGCRYCNYVHTKSAIDAGASEEEINLMLNGELGDISNDESLALMFAQHYADTNGKPDKETYDHFVGHYGEQKATDILATIRVIMAANIHGISLDALLSRVKGKKMKGSKLSNEFGIALGILILLPVAIIQVGFEKITKNKTEIIYSDKLKNKKNVNVITMLTALLICGGTTYAQDVDKGEGINYHIISRSDLSPRPTGFQPTKAKEVNGAYNENVITSSNRVLNNETIMLKKVNVQPVGEKDFSTWEFLCDEGGHTYEQSAPNPLSYMVGGISSSLLSSVEQAINVLDLDVSSAKVEAKVFFRYDDPMTPSWKGYTDSVVANILIISDEPAEKIAEMKRMAVQAWAVGECIINPTPVDAKFEYNTKIWDTESASSGKVIGDDSYDNNLKITSKGNNPKPQSFKLGTDVSMEKFTNPFIFEVVGISESANDVQRPYLHKIKIRAIQENYAAWDIYADDSRGYEGIDKAPTSSDYFTAGTSLCLMSQLTGWSELYKHQGIDIDDYRVEHQFNYQVDNFMTPSATGHVDGVITRILIKSNTSEKVMSDYAKHALGTCFAGDAVSMETPTEVGVYQNGKLIQ</sequence>
<dbReference type="SUPFAM" id="SSF82784">
    <property type="entry name" value="OsmC-like"/>
    <property type="match status" value="2"/>
</dbReference>
<dbReference type="Gene3D" id="1.20.1290.10">
    <property type="entry name" value="AhpD-like"/>
    <property type="match status" value="1"/>
</dbReference>
<feature type="domain" description="Carboxymuconolactone decarboxylase-like" evidence="2">
    <location>
        <begin position="32"/>
        <end position="82"/>
    </location>
</feature>
<comment type="caution">
    <text evidence="3">The sequence shown here is derived from an EMBL/GenBank/DDBJ whole genome shotgun (WGS) entry which is preliminary data.</text>
</comment>
<keyword evidence="1" id="KW-0472">Membrane</keyword>
<protein>
    <submittedName>
        <fullName evidence="3">Carboxymuconolactone decarboxylase family protein</fullName>
    </submittedName>
</protein>
<keyword evidence="1" id="KW-0812">Transmembrane</keyword>
<keyword evidence="1" id="KW-1133">Transmembrane helix</keyword>
<dbReference type="NCBIfam" id="TIGR00778">
    <property type="entry name" value="ahpD_dom"/>
    <property type="match status" value="1"/>
</dbReference>
<evidence type="ECO:0000313" key="3">
    <source>
        <dbReference type="EMBL" id="MBD0777475.1"/>
    </source>
</evidence>
<dbReference type="InterPro" id="IPR015946">
    <property type="entry name" value="KH_dom-like_a/b"/>
</dbReference>
<dbReference type="InterPro" id="IPR003779">
    <property type="entry name" value="CMD-like"/>
</dbReference>
<feature type="transmembrane region" description="Helical" evidence="1">
    <location>
        <begin position="168"/>
        <end position="187"/>
    </location>
</feature>
<organism evidence="3 4">
    <name type="scientific">Maribacter aquimaris</name>
    <dbReference type="NCBI Taxonomy" id="2737171"/>
    <lineage>
        <taxon>Bacteria</taxon>
        <taxon>Pseudomonadati</taxon>
        <taxon>Bacteroidota</taxon>
        <taxon>Flavobacteriia</taxon>
        <taxon>Flavobacteriales</taxon>
        <taxon>Flavobacteriaceae</taxon>
        <taxon>Maribacter</taxon>
    </lineage>
</organism>
<name>A0ABR7UZH5_9FLAO</name>
<dbReference type="Proteomes" id="UP001166021">
    <property type="component" value="Unassembled WGS sequence"/>
</dbReference>
<keyword evidence="4" id="KW-1185">Reference proteome</keyword>
<dbReference type="InterPro" id="IPR029032">
    <property type="entry name" value="AhpD-like"/>
</dbReference>
<dbReference type="RefSeq" id="WP_188243002.1">
    <property type="nucleotide sequence ID" value="NZ_JABTCF010000003.1"/>
</dbReference>
<dbReference type="EMBL" id="JABTCF010000003">
    <property type="protein sequence ID" value="MBD0777475.1"/>
    <property type="molecule type" value="Genomic_DNA"/>
</dbReference>
<reference evidence="3" key="1">
    <citation type="submission" date="2020-05" db="EMBL/GenBank/DDBJ databases">
        <title>The draft genome sequence of Maribacter sp. ANRC-HE7.</title>
        <authorList>
            <person name="Mu L."/>
        </authorList>
    </citation>
    <scope>NUCLEOTIDE SEQUENCE</scope>
    <source>
        <strain evidence="3">ANRC-HE7</strain>
    </source>
</reference>
<dbReference type="Pfam" id="PF02627">
    <property type="entry name" value="CMD"/>
    <property type="match status" value="1"/>
</dbReference>
<gene>
    <name evidence="3" type="ORF">HPE56_06695</name>
</gene>
<dbReference type="Gene3D" id="3.30.300.20">
    <property type="match status" value="2"/>
</dbReference>
<dbReference type="SUPFAM" id="SSF69118">
    <property type="entry name" value="AhpD-like"/>
    <property type="match status" value="1"/>
</dbReference>
<evidence type="ECO:0000313" key="4">
    <source>
        <dbReference type="Proteomes" id="UP001166021"/>
    </source>
</evidence>